<protein>
    <submittedName>
        <fullName evidence="1">Uncharacterized protein</fullName>
    </submittedName>
</protein>
<evidence type="ECO:0000313" key="1">
    <source>
        <dbReference type="EMBL" id="DAE27999.1"/>
    </source>
</evidence>
<accession>A0A8S5R9H1</accession>
<name>A0A8S5R9H1_9CAUD</name>
<proteinExistence type="predicted"/>
<reference evidence="1" key="1">
    <citation type="journal article" date="2021" name="Proc. Natl. Acad. Sci. U.S.A.">
        <title>A Catalog of Tens of Thousands of Viruses from Human Metagenomes Reveals Hidden Associations with Chronic Diseases.</title>
        <authorList>
            <person name="Tisza M.J."/>
            <person name="Buck C.B."/>
        </authorList>
    </citation>
    <scope>NUCLEOTIDE SEQUENCE</scope>
    <source>
        <strain evidence="1">Ctvxh7</strain>
    </source>
</reference>
<dbReference type="EMBL" id="BK015847">
    <property type="protein sequence ID" value="DAE27999.1"/>
    <property type="molecule type" value="Genomic_DNA"/>
</dbReference>
<organism evidence="1">
    <name type="scientific">Siphoviridae sp. ctvxh7</name>
    <dbReference type="NCBI Taxonomy" id="2827283"/>
    <lineage>
        <taxon>Viruses</taxon>
        <taxon>Duplodnaviria</taxon>
        <taxon>Heunggongvirae</taxon>
        <taxon>Uroviricota</taxon>
        <taxon>Caudoviricetes</taxon>
    </lineage>
</organism>
<sequence>MGNEKWGNYTQEFEFTPDAEEIKNVQELLDRPYSCTDFSPAARCAVQMLLKYAREEHFQHLKFKSNSLELCEDCAIYEEMLVHKDRMIDDLRQQLSFMQQARWDAGV</sequence>